<dbReference type="InterPro" id="IPR012340">
    <property type="entry name" value="NA-bd_OB-fold"/>
</dbReference>
<accession>A0A6L2M819</accession>
<protein>
    <submittedName>
        <fullName evidence="2">Uncharacterized protein</fullName>
    </submittedName>
</protein>
<feature type="compositionally biased region" description="Basic and acidic residues" evidence="1">
    <location>
        <begin position="11"/>
        <end position="21"/>
    </location>
</feature>
<dbReference type="AlphaFoldDB" id="A0A6L2M819"/>
<evidence type="ECO:0000256" key="1">
    <source>
        <dbReference type="SAM" id="MobiDB-lite"/>
    </source>
</evidence>
<proteinExistence type="predicted"/>
<comment type="caution">
    <text evidence="2">The sequence shown here is derived from an EMBL/GenBank/DDBJ whole genome shotgun (WGS) entry which is preliminary data.</text>
</comment>
<organism evidence="2">
    <name type="scientific">Tanacetum cinerariifolium</name>
    <name type="common">Dalmatian daisy</name>
    <name type="synonym">Chrysanthemum cinerariifolium</name>
    <dbReference type="NCBI Taxonomy" id="118510"/>
    <lineage>
        <taxon>Eukaryota</taxon>
        <taxon>Viridiplantae</taxon>
        <taxon>Streptophyta</taxon>
        <taxon>Embryophyta</taxon>
        <taxon>Tracheophyta</taxon>
        <taxon>Spermatophyta</taxon>
        <taxon>Magnoliopsida</taxon>
        <taxon>eudicotyledons</taxon>
        <taxon>Gunneridae</taxon>
        <taxon>Pentapetalae</taxon>
        <taxon>asterids</taxon>
        <taxon>campanulids</taxon>
        <taxon>Asterales</taxon>
        <taxon>Asteraceae</taxon>
        <taxon>Asteroideae</taxon>
        <taxon>Anthemideae</taxon>
        <taxon>Anthemidinae</taxon>
        <taxon>Tanacetum</taxon>
    </lineage>
</organism>
<reference evidence="2" key="1">
    <citation type="journal article" date="2019" name="Sci. Rep.">
        <title>Draft genome of Tanacetum cinerariifolium, the natural source of mosquito coil.</title>
        <authorList>
            <person name="Yamashiro T."/>
            <person name="Shiraishi A."/>
            <person name="Satake H."/>
            <person name="Nakayama K."/>
        </authorList>
    </citation>
    <scope>NUCLEOTIDE SEQUENCE</scope>
</reference>
<evidence type="ECO:0000313" key="2">
    <source>
        <dbReference type="EMBL" id="GEU68694.1"/>
    </source>
</evidence>
<name>A0A6L2M819_TANCI</name>
<dbReference type="Gene3D" id="2.40.50.140">
    <property type="entry name" value="Nucleic acid-binding proteins"/>
    <property type="match status" value="2"/>
</dbReference>
<sequence>MSGAGTLSKKTISDEPASTKEHMSFENEALSKIVFAQPASSSSALFLDELQGNAIHCTTKSNIAHNLIKLKEGGIYSIKNFVVYPNKEEYRIRKEDTFMLEFEGDTRAWKSLAKSDDLSCILSNCVTSYSCKQYILDVARYITNVGRSIQQRTSFRTLDFYLANQRCLELHYWEGVMVDMLIEKKTKDVGHSSTLILDDASIPALKELRSEIRYMLELGVSDETGHVVVVMLDETTSKLVKCSADSIAQAKEESLDDNSDLPVALTNIIGTTNTLELKSHAYYEHGTFESFTCWKLISPEAAVKSAGSSTVDVVPDVSSSSGKRLCKQPFEEFDDSDADSLPSRAERKKKKLLAPVAHLSHVSN</sequence>
<dbReference type="EMBL" id="BKCJ010005798">
    <property type="protein sequence ID" value="GEU68694.1"/>
    <property type="molecule type" value="Genomic_DNA"/>
</dbReference>
<feature type="region of interest" description="Disordered" evidence="1">
    <location>
        <begin position="1"/>
        <end position="21"/>
    </location>
</feature>
<gene>
    <name evidence="2" type="ORF">Tci_040672</name>
</gene>